<dbReference type="PANTHER" id="PTHR21831">
    <property type="entry name" value="MICROTUBULE-ASSOCIATED PROTEIN 10"/>
    <property type="match status" value="1"/>
</dbReference>
<dbReference type="InterPro" id="IPR026679">
    <property type="entry name" value="MAP10_C-term"/>
</dbReference>
<name>A0AA41STP0_SCICA</name>
<dbReference type="Pfam" id="PF14925">
    <property type="entry name" value="HPHLAWLY"/>
    <property type="match status" value="1"/>
</dbReference>
<dbReference type="GO" id="GO:0032467">
    <property type="term" value="P:positive regulation of cytokinesis"/>
    <property type="evidence" value="ECO:0007669"/>
    <property type="project" value="TreeGrafter"/>
</dbReference>
<dbReference type="InterPro" id="IPR039302">
    <property type="entry name" value="MAP10"/>
</dbReference>
<accession>A0AA41STP0</accession>
<dbReference type="PANTHER" id="PTHR21831:SF2">
    <property type="entry name" value="MICROTUBULE-ASSOCIATED PROTEIN 10"/>
    <property type="match status" value="1"/>
</dbReference>
<organism evidence="3 4">
    <name type="scientific">Sciurus carolinensis</name>
    <name type="common">Eastern gray squirrel</name>
    <dbReference type="NCBI Taxonomy" id="30640"/>
    <lineage>
        <taxon>Eukaryota</taxon>
        <taxon>Metazoa</taxon>
        <taxon>Chordata</taxon>
        <taxon>Craniata</taxon>
        <taxon>Vertebrata</taxon>
        <taxon>Euteleostomi</taxon>
        <taxon>Mammalia</taxon>
        <taxon>Eutheria</taxon>
        <taxon>Euarchontoglires</taxon>
        <taxon>Glires</taxon>
        <taxon>Rodentia</taxon>
        <taxon>Sciuromorpha</taxon>
        <taxon>Sciuridae</taxon>
        <taxon>Sciurinae</taxon>
        <taxon>Sciurini</taxon>
        <taxon>Sciurus</taxon>
    </lineage>
</organism>
<evidence type="ECO:0000259" key="2">
    <source>
        <dbReference type="Pfam" id="PF14925"/>
    </source>
</evidence>
<dbReference type="GO" id="GO:0030496">
    <property type="term" value="C:midbody"/>
    <property type="evidence" value="ECO:0007669"/>
    <property type="project" value="TreeGrafter"/>
</dbReference>
<feature type="region of interest" description="Disordered" evidence="1">
    <location>
        <begin position="184"/>
        <end position="204"/>
    </location>
</feature>
<dbReference type="EMBL" id="JAATJV010208500">
    <property type="protein sequence ID" value="MBZ3873584.1"/>
    <property type="molecule type" value="Genomic_DNA"/>
</dbReference>
<dbReference type="GO" id="GO:1990023">
    <property type="term" value="C:mitotic spindle midzone"/>
    <property type="evidence" value="ECO:0007669"/>
    <property type="project" value="TreeGrafter"/>
</dbReference>
<dbReference type="GO" id="GO:0097431">
    <property type="term" value="C:mitotic spindle pole"/>
    <property type="evidence" value="ECO:0007669"/>
    <property type="project" value="TreeGrafter"/>
</dbReference>
<dbReference type="GO" id="GO:0005881">
    <property type="term" value="C:cytoplasmic microtubule"/>
    <property type="evidence" value="ECO:0007669"/>
    <property type="project" value="TreeGrafter"/>
</dbReference>
<proteinExistence type="predicted"/>
<feature type="region of interest" description="Disordered" evidence="1">
    <location>
        <begin position="22"/>
        <end position="113"/>
    </location>
</feature>
<gene>
    <name evidence="3" type="ORF">SUZIE_123670</name>
</gene>
<dbReference type="GO" id="GO:0005813">
    <property type="term" value="C:centrosome"/>
    <property type="evidence" value="ECO:0007669"/>
    <property type="project" value="TreeGrafter"/>
</dbReference>
<feature type="compositionally biased region" description="Basic and acidic residues" evidence="1">
    <location>
        <begin position="69"/>
        <end position="78"/>
    </location>
</feature>
<keyword evidence="4" id="KW-1185">Reference proteome</keyword>
<dbReference type="Proteomes" id="UP001166674">
    <property type="component" value="Unassembled WGS sequence"/>
</dbReference>
<dbReference type="GO" id="GO:0008017">
    <property type="term" value="F:microtubule binding"/>
    <property type="evidence" value="ECO:0007669"/>
    <property type="project" value="InterPro"/>
</dbReference>
<dbReference type="GO" id="GO:0031122">
    <property type="term" value="P:cytoplasmic microtubule organization"/>
    <property type="evidence" value="ECO:0007669"/>
    <property type="project" value="TreeGrafter"/>
</dbReference>
<feature type="compositionally biased region" description="Polar residues" evidence="1">
    <location>
        <begin position="43"/>
        <end position="56"/>
    </location>
</feature>
<evidence type="ECO:0000313" key="4">
    <source>
        <dbReference type="Proteomes" id="UP001166674"/>
    </source>
</evidence>
<evidence type="ECO:0000256" key="1">
    <source>
        <dbReference type="SAM" id="MobiDB-lite"/>
    </source>
</evidence>
<feature type="domain" description="Microtubule-associated protein 10 C-terminal" evidence="2">
    <location>
        <begin position="1"/>
        <end position="204"/>
    </location>
</feature>
<evidence type="ECO:0000313" key="3">
    <source>
        <dbReference type="EMBL" id="MBZ3873584.1"/>
    </source>
</evidence>
<protein>
    <submittedName>
        <fullName evidence="3">Microtubule-associated protein 10</fullName>
    </submittedName>
</protein>
<feature type="compositionally biased region" description="Basic and acidic residues" evidence="1">
    <location>
        <begin position="192"/>
        <end position="201"/>
    </location>
</feature>
<dbReference type="GO" id="GO:0051256">
    <property type="term" value="P:mitotic spindle midzone assembly"/>
    <property type="evidence" value="ECO:0007669"/>
    <property type="project" value="TreeGrafter"/>
</dbReference>
<reference evidence="3" key="1">
    <citation type="submission" date="2020-03" db="EMBL/GenBank/DDBJ databases">
        <title>Studies in the Genomics of Life Span.</title>
        <authorList>
            <person name="Glass D."/>
        </authorList>
    </citation>
    <scope>NUCLEOTIDE SEQUENCE</scope>
    <source>
        <strain evidence="3">SUZIE</strain>
        <tissue evidence="3">Muscle</tissue>
    </source>
</reference>
<dbReference type="AlphaFoldDB" id="A0AA41STP0"/>
<comment type="caution">
    <text evidence="3">The sequence shown here is derived from an EMBL/GenBank/DDBJ whole genome shotgun (WGS) entry which is preliminary data.</text>
</comment>
<sequence length="222" mass="25072">MQAQTLGTSTKLRIPSSKVKVLNFAEQSQKPHQLPRDKHLDSDASSAENSDTSRQISEVFDEPSTTKENTQKKKDCGENRTSNGSLGRIMSPADSIIPRRLTPTNTSEDKLETRVQSPCIFQQDAVADRIVNKEIDDWQVRTTDYDVPAEMSENSCHESISELKYSDDFTSPCYSEDFYTTEETSKSLQTHDSNRRAEISHNSRSSGANNFNYIILVHKLCE</sequence>